<comment type="subcellular location">
    <subcellularLocation>
        <location evidence="1">Membrane</location>
        <topology evidence="1">Multi-pass membrane protein</topology>
    </subcellularLocation>
</comment>
<keyword evidence="7" id="KW-1185">Reference proteome</keyword>
<dbReference type="GO" id="GO:0005524">
    <property type="term" value="F:ATP binding"/>
    <property type="evidence" value="ECO:0007669"/>
    <property type="project" value="InterPro"/>
</dbReference>
<evidence type="ECO:0000313" key="7">
    <source>
        <dbReference type="Proteomes" id="UP001237642"/>
    </source>
</evidence>
<dbReference type="GO" id="GO:0140359">
    <property type="term" value="F:ABC-type transporter activity"/>
    <property type="evidence" value="ECO:0007669"/>
    <property type="project" value="InterPro"/>
</dbReference>
<dbReference type="EMBL" id="JAUIZM010000011">
    <property type="protein sequence ID" value="KAK1355355.1"/>
    <property type="molecule type" value="Genomic_DNA"/>
</dbReference>
<dbReference type="PANTHER" id="PTHR24222:SF63">
    <property type="entry name" value="ATP BINDING CASSETTE SUBFAMILY B"/>
    <property type="match status" value="1"/>
</dbReference>
<sequence length="137" mass="16087">MIGRLKPFETVISRILTWENIQDLMTAGWMLWLHKKHLCSLWIFLIPQKLFMQFLRSPLSMCTWLWGLVLQHFHVACWNITGERQDAHIRNLYLKAILRQDVAFFDIGTRTGEVVERLSADTVIIQGVLTEKVHLSL</sequence>
<evidence type="ECO:0000259" key="5">
    <source>
        <dbReference type="PROSITE" id="PS50929"/>
    </source>
</evidence>
<dbReference type="GO" id="GO:0005886">
    <property type="term" value="C:plasma membrane"/>
    <property type="evidence" value="ECO:0007669"/>
    <property type="project" value="TreeGrafter"/>
</dbReference>
<evidence type="ECO:0000256" key="3">
    <source>
        <dbReference type="ARBA" id="ARBA00022989"/>
    </source>
</evidence>
<organism evidence="6 7">
    <name type="scientific">Heracleum sosnowskyi</name>
    <dbReference type="NCBI Taxonomy" id="360622"/>
    <lineage>
        <taxon>Eukaryota</taxon>
        <taxon>Viridiplantae</taxon>
        <taxon>Streptophyta</taxon>
        <taxon>Embryophyta</taxon>
        <taxon>Tracheophyta</taxon>
        <taxon>Spermatophyta</taxon>
        <taxon>Magnoliopsida</taxon>
        <taxon>eudicotyledons</taxon>
        <taxon>Gunneridae</taxon>
        <taxon>Pentapetalae</taxon>
        <taxon>asterids</taxon>
        <taxon>campanulids</taxon>
        <taxon>Apiales</taxon>
        <taxon>Apiaceae</taxon>
        <taxon>Apioideae</taxon>
        <taxon>apioid superclade</taxon>
        <taxon>Tordylieae</taxon>
        <taxon>Tordyliinae</taxon>
        <taxon>Heracleum</taxon>
    </lineage>
</organism>
<evidence type="ECO:0000256" key="1">
    <source>
        <dbReference type="ARBA" id="ARBA00004141"/>
    </source>
</evidence>
<dbReference type="PANTHER" id="PTHR24222">
    <property type="entry name" value="ABC TRANSPORTER B FAMILY"/>
    <property type="match status" value="1"/>
</dbReference>
<name>A0AAD8GU51_9APIA</name>
<evidence type="ECO:0000313" key="6">
    <source>
        <dbReference type="EMBL" id="KAK1355355.1"/>
    </source>
</evidence>
<dbReference type="InterPro" id="IPR011527">
    <property type="entry name" value="ABC1_TM_dom"/>
</dbReference>
<evidence type="ECO:0000256" key="2">
    <source>
        <dbReference type="ARBA" id="ARBA00022692"/>
    </source>
</evidence>
<dbReference type="SUPFAM" id="SSF90123">
    <property type="entry name" value="ABC transporter transmembrane region"/>
    <property type="match status" value="1"/>
</dbReference>
<dbReference type="Proteomes" id="UP001237642">
    <property type="component" value="Unassembled WGS sequence"/>
</dbReference>
<dbReference type="InterPro" id="IPR036640">
    <property type="entry name" value="ABC1_TM_sf"/>
</dbReference>
<keyword evidence="4" id="KW-0472">Membrane</keyword>
<protein>
    <recommendedName>
        <fullName evidence="5">ABC transmembrane type-1 domain-containing protein</fullName>
    </recommendedName>
</protein>
<dbReference type="PROSITE" id="PS50929">
    <property type="entry name" value="ABC_TM1F"/>
    <property type="match status" value="1"/>
</dbReference>
<comment type="caution">
    <text evidence="6">The sequence shown here is derived from an EMBL/GenBank/DDBJ whole genome shotgun (WGS) entry which is preliminary data.</text>
</comment>
<dbReference type="Gene3D" id="1.20.1560.10">
    <property type="entry name" value="ABC transporter type 1, transmembrane domain"/>
    <property type="match status" value="1"/>
</dbReference>
<dbReference type="InterPro" id="IPR039421">
    <property type="entry name" value="Type_1_exporter"/>
</dbReference>
<keyword evidence="2" id="KW-0812">Transmembrane</keyword>
<reference evidence="6" key="1">
    <citation type="submission" date="2023-02" db="EMBL/GenBank/DDBJ databases">
        <title>Genome of toxic invasive species Heracleum sosnowskyi carries increased number of genes despite the absence of recent whole-genome duplications.</title>
        <authorList>
            <person name="Schelkunov M."/>
            <person name="Shtratnikova V."/>
            <person name="Makarenko M."/>
            <person name="Klepikova A."/>
            <person name="Omelchenko D."/>
            <person name="Novikova G."/>
            <person name="Obukhova E."/>
            <person name="Bogdanov V."/>
            <person name="Penin A."/>
            <person name="Logacheva M."/>
        </authorList>
    </citation>
    <scope>NUCLEOTIDE SEQUENCE</scope>
    <source>
        <strain evidence="6">Hsosn_3</strain>
        <tissue evidence="6">Leaf</tissue>
    </source>
</reference>
<reference evidence="6" key="2">
    <citation type="submission" date="2023-05" db="EMBL/GenBank/DDBJ databases">
        <authorList>
            <person name="Schelkunov M.I."/>
        </authorList>
    </citation>
    <scope>NUCLEOTIDE SEQUENCE</scope>
    <source>
        <strain evidence="6">Hsosn_3</strain>
        <tissue evidence="6">Leaf</tissue>
    </source>
</reference>
<accession>A0AAD8GU51</accession>
<feature type="domain" description="ABC transmembrane type-1" evidence="5">
    <location>
        <begin position="67"/>
        <end position="137"/>
    </location>
</feature>
<keyword evidence="3" id="KW-1133">Transmembrane helix</keyword>
<gene>
    <name evidence="6" type="ORF">POM88_048611</name>
</gene>
<proteinExistence type="predicted"/>
<evidence type="ECO:0000256" key="4">
    <source>
        <dbReference type="ARBA" id="ARBA00023136"/>
    </source>
</evidence>
<dbReference type="Pfam" id="PF00664">
    <property type="entry name" value="ABC_membrane"/>
    <property type="match status" value="1"/>
</dbReference>
<dbReference type="AlphaFoldDB" id="A0AAD8GU51"/>